<dbReference type="Gene3D" id="3.40.50.2300">
    <property type="match status" value="1"/>
</dbReference>
<feature type="transmembrane region" description="Helical" evidence="8">
    <location>
        <begin position="271"/>
        <end position="295"/>
    </location>
</feature>
<dbReference type="CDD" id="cd17546">
    <property type="entry name" value="REC_hyHK_CKI1_RcsC-like"/>
    <property type="match status" value="1"/>
</dbReference>
<dbReference type="InterPro" id="IPR004358">
    <property type="entry name" value="Sig_transdc_His_kin-like_C"/>
</dbReference>
<sequence length="981" mass="109052">MLSRTRELSNPPACHELDDIIVKPTETSTSQVQPPPLLKIKSRFTTDEIPLPISSPRYSSPKVARISRMSTCWTSIKRRIGTSTVRSSSSNIPESSVETRSVAPQLALGGDGGVVDAIVIDRDWTEALSFSSASSAHDASSVNTSTKRRESFGERPTNFHRYLSTPHASFCTGFLRWPLWPAVAQFFDSRFSNADVEHHFVQESWSGVHKRIALWSCLFLILNWMIGCCFTRQPLLIDIVFFYIVSPLVIFPLLLMILWDFPYKRSLIYQIFLSVAIWSWSYYLLFYIYFCGYYDRLESKFPCRKDFMGVFFFAGAYPALALFGLQMRRLTLTLTTVVYTVISCAVIIPIHTRWLRHIMDNTLFLATMLYIHFMTEQGERRLFTLRESLKAQFKTTQKAQVNERKAAESKRRLTSYVFHEVRVPLNTALLAVQNIEASSNIAKGHDIEFSALNSSLAMMSKVLDDVLDFNRMDSGILEFSSRPYGFHQAIRSLVTPLRMAAHARKLDFEVTLDPRIDEITGRAVAASFDEPYTADPTQSLVVGDETRLRQVITNLASNACKFTPPDGKVSISTQLIWPSSIHPSEAAHLERIVVRIEVTDNGYGINAYEMERSKLFSAFNQTERGRQQGGKGTGLGLALVRQIVKLSGGRLGVRSQVGKGSTFWVELPLNIGRKVKLSYEDTDSEVSAAPSEEVPVTPPIESLHIVAPSDTGSKDIDTLASPQGIALEKMPPIAVIAPANAAEEDVNERVHRPPTISQDSNETIKARFKSPLDRPPEVHSSPPSPSTTRPSLGNSASIRSSMPRRHSSASTVPTIRPPLNVLVVDDDPLTRMLMSRLLKRLGCTVSLAENGRVALDMILKASPGAETVAQELANLDEMPVASKRGGGLSCRVAERFDIIFLDNQMPVLSGPQAVEILRGMGRQDFVVGVTGNALLTDQEEYLKAGVNHVLTKPVMESSLRAMLAMAETRKKALRHVTAPAA</sequence>
<gene>
    <name evidence="11" type="ORF">HGRIS_002265</name>
</gene>
<evidence type="ECO:0000256" key="6">
    <source>
        <dbReference type="PROSITE-ProRule" id="PRU00169"/>
    </source>
</evidence>
<keyword evidence="3 6" id="KW-0597">Phosphoprotein</keyword>
<dbReference type="PROSITE" id="PS50109">
    <property type="entry name" value="HIS_KIN"/>
    <property type="match status" value="1"/>
</dbReference>
<dbReference type="SUPFAM" id="SSF47384">
    <property type="entry name" value="Homodimeric domain of signal transducing histidine kinase"/>
    <property type="match status" value="1"/>
</dbReference>
<keyword evidence="5" id="KW-0418">Kinase</keyword>
<evidence type="ECO:0000259" key="9">
    <source>
        <dbReference type="PROSITE" id="PS50109"/>
    </source>
</evidence>
<dbReference type="EC" id="2.7.13.3" evidence="2"/>
<evidence type="ECO:0000256" key="5">
    <source>
        <dbReference type="ARBA" id="ARBA00022777"/>
    </source>
</evidence>
<feature type="modified residue" description="4-aspartylphosphate" evidence="6">
    <location>
        <position position="902"/>
    </location>
</feature>
<feature type="region of interest" description="Disordered" evidence="7">
    <location>
        <begin position="744"/>
        <end position="763"/>
    </location>
</feature>
<evidence type="ECO:0000256" key="4">
    <source>
        <dbReference type="ARBA" id="ARBA00022679"/>
    </source>
</evidence>
<dbReference type="PANTHER" id="PTHR43047">
    <property type="entry name" value="TWO-COMPONENT HISTIDINE PROTEIN KINASE"/>
    <property type="match status" value="1"/>
</dbReference>
<dbReference type="InterPro" id="IPR001789">
    <property type="entry name" value="Sig_transdc_resp-reg_receiver"/>
</dbReference>
<dbReference type="PANTHER" id="PTHR43047:SF66">
    <property type="entry name" value="HISKA"/>
    <property type="match status" value="1"/>
</dbReference>
<name>A0ABR3JM05_9AGAR</name>
<dbReference type="Pfam" id="PF02518">
    <property type="entry name" value="HATPase_c"/>
    <property type="match status" value="1"/>
</dbReference>
<dbReference type="SMART" id="SM00388">
    <property type="entry name" value="HisKA"/>
    <property type="match status" value="1"/>
</dbReference>
<feature type="transmembrane region" description="Helical" evidence="8">
    <location>
        <begin position="307"/>
        <end position="325"/>
    </location>
</feature>
<dbReference type="InterPro" id="IPR036890">
    <property type="entry name" value="HATPase_C_sf"/>
</dbReference>
<evidence type="ECO:0000256" key="7">
    <source>
        <dbReference type="SAM" id="MobiDB-lite"/>
    </source>
</evidence>
<feature type="domain" description="Histidine kinase" evidence="9">
    <location>
        <begin position="416"/>
        <end position="671"/>
    </location>
</feature>
<dbReference type="InterPro" id="IPR003661">
    <property type="entry name" value="HisK_dim/P_dom"/>
</dbReference>
<feature type="transmembrane region" description="Helical" evidence="8">
    <location>
        <begin position="239"/>
        <end position="259"/>
    </location>
</feature>
<comment type="catalytic activity">
    <reaction evidence="1">
        <text>ATP + protein L-histidine = ADP + protein N-phospho-L-histidine.</text>
        <dbReference type="EC" id="2.7.13.3"/>
    </reaction>
</comment>
<evidence type="ECO:0000256" key="8">
    <source>
        <dbReference type="SAM" id="Phobius"/>
    </source>
</evidence>
<dbReference type="InterPro" id="IPR036097">
    <property type="entry name" value="HisK_dim/P_sf"/>
</dbReference>
<feature type="domain" description="Response regulatory" evidence="10">
    <location>
        <begin position="820"/>
        <end position="967"/>
    </location>
</feature>
<dbReference type="Proteomes" id="UP001556367">
    <property type="component" value="Unassembled WGS sequence"/>
</dbReference>
<protein>
    <recommendedName>
        <fullName evidence="2">histidine kinase</fullName>
        <ecNumber evidence="2">2.7.13.3</ecNumber>
    </recommendedName>
</protein>
<feature type="transmembrane region" description="Helical" evidence="8">
    <location>
        <begin position="212"/>
        <end position="233"/>
    </location>
</feature>
<evidence type="ECO:0000313" key="11">
    <source>
        <dbReference type="EMBL" id="KAL0956096.1"/>
    </source>
</evidence>
<evidence type="ECO:0000256" key="1">
    <source>
        <dbReference type="ARBA" id="ARBA00000085"/>
    </source>
</evidence>
<dbReference type="SUPFAM" id="SSF55874">
    <property type="entry name" value="ATPase domain of HSP90 chaperone/DNA topoisomerase II/histidine kinase"/>
    <property type="match status" value="1"/>
</dbReference>
<keyword evidence="8" id="KW-0472">Membrane</keyword>
<keyword evidence="8" id="KW-0812">Transmembrane</keyword>
<dbReference type="SMART" id="SM00387">
    <property type="entry name" value="HATPase_c"/>
    <property type="match status" value="1"/>
</dbReference>
<feature type="transmembrane region" description="Helical" evidence="8">
    <location>
        <begin position="332"/>
        <end position="352"/>
    </location>
</feature>
<dbReference type="PRINTS" id="PR00344">
    <property type="entry name" value="BCTRLSENSOR"/>
</dbReference>
<evidence type="ECO:0000313" key="12">
    <source>
        <dbReference type="Proteomes" id="UP001556367"/>
    </source>
</evidence>
<keyword evidence="4" id="KW-0808">Transferase</keyword>
<reference evidence="12" key="1">
    <citation type="submission" date="2024-06" db="EMBL/GenBank/DDBJ databases">
        <title>Multi-omics analyses provide insights into the biosynthesis of the anticancer antibiotic pleurotin in Hohenbuehelia grisea.</title>
        <authorList>
            <person name="Weaver J.A."/>
            <person name="Alberti F."/>
        </authorList>
    </citation>
    <scope>NUCLEOTIDE SEQUENCE [LARGE SCALE GENOMIC DNA]</scope>
    <source>
        <strain evidence="12">T-177</strain>
    </source>
</reference>
<dbReference type="PROSITE" id="PS50110">
    <property type="entry name" value="RESPONSE_REGULATORY"/>
    <property type="match status" value="1"/>
</dbReference>
<dbReference type="Gene3D" id="1.10.287.130">
    <property type="match status" value="1"/>
</dbReference>
<accession>A0ABR3JM05</accession>
<dbReference type="EMBL" id="JASNQZ010000006">
    <property type="protein sequence ID" value="KAL0956096.1"/>
    <property type="molecule type" value="Genomic_DNA"/>
</dbReference>
<dbReference type="SUPFAM" id="SSF52172">
    <property type="entry name" value="CheY-like"/>
    <property type="match status" value="1"/>
</dbReference>
<dbReference type="InterPro" id="IPR005467">
    <property type="entry name" value="His_kinase_dom"/>
</dbReference>
<keyword evidence="12" id="KW-1185">Reference proteome</keyword>
<comment type="caution">
    <text evidence="11">The sequence shown here is derived from an EMBL/GenBank/DDBJ whole genome shotgun (WGS) entry which is preliminary data.</text>
</comment>
<evidence type="ECO:0000256" key="2">
    <source>
        <dbReference type="ARBA" id="ARBA00012438"/>
    </source>
</evidence>
<dbReference type="InterPro" id="IPR003594">
    <property type="entry name" value="HATPase_dom"/>
</dbReference>
<feature type="compositionally biased region" description="Low complexity" evidence="7">
    <location>
        <begin position="778"/>
        <end position="791"/>
    </location>
</feature>
<organism evidence="11 12">
    <name type="scientific">Hohenbuehelia grisea</name>
    <dbReference type="NCBI Taxonomy" id="104357"/>
    <lineage>
        <taxon>Eukaryota</taxon>
        <taxon>Fungi</taxon>
        <taxon>Dikarya</taxon>
        <taxon>Basidiomycota</taxon>
        <taxon>Agaricomycotina</taxon>
        <taxon>Agaricomycetes</taxon>
        <taxon>Agaricomycetidae</taxon>
        <taxon>Agaricales</taxon>
        <taxon>Pleurotineae</taxon>
        <taxon>Pleurotaceae</taxon>
        <taxon>Hohenbuehelia</taxon>
    </lineage>
</organism>
<proteinExistence type="predicted"/>
<dbReference type="Gene3D" id="3.30.565.10">
    <property type="entry name" value="Histidine kinase-like ATPase, C-terminal domain"/>
    <property type="match status" value="1"/>
</dbReference>
<evidence type="ECO:0000259" key="10">
    <source>
        <dbReference type="PROSITE" id="PS50110"/>
    </source>
</evidence>
<dbReference type="CDD" id="cd00082">
    <property type="entry name" value="HisKA"/>
    <property type="match status" value="1"/>
</dbReference>
<feature type="region of interest" description="Disordered" evidence="7">
    <location>
        <begin position="769"/>
        <end position="813"/>
    </location>
</feature>
<dbReference type="Pfam" id="PF00072">
    <property type="entry name" value="Response_reg"/>
    <property type="match status" value="1"/>
</dbReference>
<keyword evidence="8" id="KW-1133">Transmembrane helix</keyword>
<evidence type="ECO:0000256" key="3">
    <source>
        <dbReference type="ARBA" id="ARBA00022553"/>
    </source>
</evidence>
<dbReference type="SMART" id="SM00448">
    <property type="entry name" value="REC"/>
    <property type="match status" value="1"/>
</dbReference>
<dbReference type="InterPro" id="IPR011006">
    <property type="entry name" value="CheY-like_superfamily"/>
</dbReference>